<accession>A0AAV1A237</accession>
<dbReference type="Proteomes" id="UP001157006">
    <property type="component" value="Chromosome 3"/>
</dbReference>
<reference evidence="2 3" key="1">
    <citation type="submission" date="2023-01" db="EMBL/GenBank/DDBJ databases">
        <authorList>
            <person name="Kreplak J."/>
        </authorList>
    </citation>
    <scope>NUCLEOTIDE SEQUENCE [LARGE SCALE GENOMIC DNA]</scope>
</reference>
<dbReference type="InterPro" id="IPR052343">
    <property type="entry name" value="Retrotransposon-Effector_Assoc"/>
</dbReference>
<gene>
    <name evidence="2" type="ORF">VFH_III078920</name>
</gene>
<keyword evidence="3" id="KW-1185">Reference proteome</keyword>
<dbReference type="InterPro" id="IPR000477">
    <property type="entry name" value="RT_dom"/>
</dbReference>
<evidence type="ECO:0000313" key="3">
    <source>
        <dbReference type="Proteomes" id="UP001157006"/>
    </source>
</evidence>
<feature type="domain" description="Reverse transcriptase" evidence="1">
    <location>
        <begin position="38"/>
        <end position="118"/>
    </location>
</feature>
<evidence type="ECO:0000259" key="1">
    <source>
        <dbReference type="Pfam" id="PF00078"/>
    </source>
</evidence>
<dbReference type="EMBL" id="OX451738">
    <property type="protein sequence ID" value="CAI8603268.1"/>
    <property type="molecule type" value="Genomic_DNA"/>
</dbReference>
<protein>
    <recommendedName>
        <fullName evidence="1">Reverse transcriptase domain-containing protein</fullName>
    </recommendedName>
</protein>
<name>A0AAV1A237_VICFA</name>
<dbReference type="PANTHER" id="PTHR46890">
    <property type="entry name" value="NON-LTR RETROLELEMENT REVERSE TRANSCRIPTASE-LIKE PROTEIN-RELATED"/>
    <property type="match status" value="1"/>
</dbReference>
<proteinExistence type="predicted"/>
<dbReference type="AlphaFoldDB" id="A0AAV1A237"/>
<evidence type="ECO:0000313" key="2">
    <source>
        <dbReference type="EMBL" id="CAI8603268.1"/>
    </source>
</evidence>
<dbReference type="Pfam" id="PF00078">
    <property type="entry name" value="RVT_1"/>
    <property type="match status" value="1"/>
</dbReference>
<sequence>MSSFVFFFTFTLEGELSKAVTSSFLTLVPKCLNPIGLDNYTPICLVGCMYKVVAKVLAGRLKRVLNSIISPCQSAFVAGRQLLDGVMVANQVVDYARKEDGNCLLFKVDFEKAYDKVEESNFTFLGIPIGINPRKASSWLPLMTKMRNRLAGWKNRFLNLRVSNSRFHIRNGFTTPFWEAKWIDDNPLTEIFPDLFAASCLKRVSVAVASYYDCFASFRTPLGPPNRHDVALEVSVINGGWQSMADSLNPAISGRFAAPLLRIMAEKRAIASGIYHCGRPKTAMYIRHNGHGGAI</sequence>
<dbReference type="PANTHER" id="PTHR46890:SF48">
    <property type="entry name" value="RNA-DIRECTED DNA POLYMERASE"/>
    <property type="match status" value="1"/>
</dbReference>
<organism evidence="2 3">
    <name type="scientific">Vicia faba</name>
    <name type="common">Broad bean</name>
    <name type="synonym">Faba vulgaris</name>
    <dbReference type="NCBI Taxonomy" id="3906"/>
    <lineage>
        <taxon>Eukaryota</taxon>
        <taxon>Viridiplantae</taxon>
        <taxon>Streptophyta</taxon>
        <taxon>Embryophyta</taxon>
        <taxon>Tracheophyta</taxon>
        <taxon>Spermatophyta</taxon>
        <taxon>Magnoliopsida</taxon>
        <taxon>eudicotyledons</taxon>
        <taxon>Gunneridae</taxon>
        <taxon>Pentapetalae</taxon>
        <taxon>rosids</taxon>
        <taxon>fabids</taxon>
        <taxon>Fabales</taxon>
        <taxon>Fabaceae</taxon>
        <taxon>Papilionoideae</taxon>
        <taxon>50 kb inversion clade</taxon>
        <taxon>NPAAA clade</taxon>
        <taxon>Hologalegina</taxon>
        <taxon>IRL clade</taxon>
        <taxon>Fabeae</taxon>
        <taxon>Vicia</taxon>
    </lineage>
</organism>